<accession>A0A0E3LAT1</accession>
<feature type="transmembrane region" description="Helical" evidence="1">
    <location>
        <begin position="46"/>
        <end position="66"/>
    </location>
</feature>
<reference evidence="2 3" key="1">
    <citation type="submission" date="2014-07" db="EMBL/GenBank/DDBJ databases">
        <title>Methanogenic archaea and the global carbon cycle.</title>
        <authorList>
            <person name="Henriksen J.R."/>
            <person name="Luke J."/>
            <person name="Reinhart S."/>
            <person name="Benedict M.N."/>
            <person name="Youngblut N.D."/>
            <person name="Metcalf M.E."/>
            <person name="Whitaker R.J."/>
            <person name="Metcalf W.W."/>
        </authorList>
    </citation>
    <scope>NUCLEOTIDE SEQUENCE [LARGE SCALE GENOMIC DNA]</scope>
    <source>
        <strain evidence="2 3">HI350</strain>
    </source>
</reference>
<dbReference type="HOGENOM" id="CLU_2730462_0_0_2"/>
<keyword evidence="1" id="KW-0812">Transmembrane</keyword>
<dbReference type="AlphaFoldDB" id="A0A0E3LAT1"/>
<dbReference type="GeneID" id="67188973"/>
<keyword evidence="1" id="KW-1133">Transmembrane helix</keyword>
<feature type="transmembrane region" description="Helical" evidence="1">
    <location>
        <begin position="7"/>
        <end position="26"/>
    </location>
</feature>
<sequence>MIAEGAIALIWATAAMSFFPGGITGLSEVTDAGGAALVVKNVSMGLFGSAGVICAAVACGLFTTYLRKRSL</sequence>
<protein>
    <submittedName>
        <fullName evidence="2">Carbon starvation protein A</fullName>
    </submittedName>
</protein>
<evidence type="ECO:0000256" key="1">
    <source>
        <dbReference type="SAM" id="Phobius"/>
    </source>
</evidence>
<dbReference type="GeneID" id="60431456"/>
<dbReference type="KEGG" id="msz:MSSIH_1871"/>
<keyword evidence="1" id="KW-0472">Membrane</keyword>
<dbReference type="Proteomes" id="UP000033092">
    <property type="component" value="Chromosome"/>
</dbReference>
<organism evidence="2 3">
    <name type="scientific">Methanosarcina siciliae HI350</name>
    <dbReference type="NCBI Taxonomy" id="1434119"/>
    <lineage>
        <taxon>Archaea</taxon>
        <taxon>Methanobacteriati</taxon>
        <taxon>Methanobacteriota</taxon>
        <taxon>Stenosarchaea group</taxon>
        <taxon>Methanomicrobia</taxon>
        <taxon>Methanosarcinales</taxon>
        <taxon>Methanosarcinaceae</taxon>
        <taxon>Methanosarcina</taxon>
    </lineage>
</organism>
<gene>
    <name evidence="2" type="ORF">MSSIH_1871</name>
</gene>
<evidence type="ECO:0000313" key="2">
    <source>
        <dbReference type="EMBL" id="AKB32561.1"/>
    </source>
</evidence>
<name>A0A0E3LAT1_9EURY</name>
<evidence type="ECO:0000313" key="3">
    <source>
        <dbReference type="Proteomes" id="UP000033092"/>
    </source>
</evidence>
<dbReference type="PATRIC" id="fig|1434119.4.peg.2403"/>
<proteinExistence type="predicted"/>
<dbReference type="EMBL" id="CP009507">
    <property type="protein sequence ID" value="AKB32561.1"/>
    <property type="molecule type" value="Genomic_DNA"/>
</dbReference>
<dbReference type="RefSeq" id="WP_048172163.1">
    <property type="nucleotide sequence ID" value="NZ_CP009507.1"/>
</dbReference>